<reference evidence="5 6" key="1">
    <citation type="submission" date="2014-11" db="EMBL/GenBank/DDBJ databases">
        <authorList>
            <person name="Urmite Genomes Urmite Genomes"/>
        </authorList>
    </citation>
    <scope>NUCLEOTIDE SEQUENCE [LARGE SCALE GENOMIC DNA]</scope>
    <source>
        <strain evidence="5 6">Oc5</strain>
    </source>
</reference>
<proteinExistence type="inferred from homology"/>
<keyword evidence="1 4" id="KW-0805">Transcription regulation</keyword>
<dbReference type="OrthoDB" id="9800374at2"/>
<dbReference type="NCBIfam" id="NF047500">
    <property type="entry name" value="choline_R_CudC"/>
    <property type="match status" value="1"/>
</dbReference>
<evidence type="ECO:0000256" key="3">
    <source>
        <dbReference type="ARBA" id="ARBA00023163"/>
    </source>
</evidence>
<evidence type="ECO:0000256" key="2">
    <source>
        <dbReference type="ARBA" id="ARBA00023125"/>
    </source>
</evidence>
<accession>A0A0A1MHJ9</accession>
<dbReference type="STRING" id="545501.BN997_02440"/>
<dbReference type="SUPFAM" id="SSF46785">
    <property type="entry name" value="Winged helix' DNA-binding domain"/>
    <property type="match status" value="1"/>
</dbReference>
<dbReference type="AlphaFoldDB" id="A0A0A1MHJ9"/>
<dbReference type="Gene3D" id="1.10.10.10">
    <property type="entry name" value="Winged helix-like DNA-binding domain superfamily/Winged helix DNA-binding domain"/>
    <property type="match status" value="1"/>
</dbReference>
<keyword evidence="3 4" id="KW-0804">Transcription</keyword>
<keyword evidence="6" id="KW-1185">Reference proteome</keyword>
<dbReference type="PANTHER" id="PTHR38465">
    <property type="entry name" value="HTH-TYPE TRANSCRIPTIONAL REGULATOR MJ1563-RELATED"/>
    <property type="match status" value="1"/>
</dbReference>
<sequence length="186" mass="22129">MNNPHDERAREQIEEAKDQVIQSISETMDLYGVTPAAGKIYATMYFENQMNLDEMREELGMSKPSMSTNVRHLQQIGMVKKKFQRGSRKHTYTAEKNFFHSFMAYFCQMWEREANTNMEAIHQAEKPLLEIIHDEHVSDSFKEEARHHYELLNQSKVYYNWLDQLVHSIRSEEIFEFLPKDTSQKD</sequence>
<gene>
    <name evidence="5" type="primary">opcR_1</name>
    <name evidence="5" type="ORF">BN997_02440</name>
</gene>
<dbReference type="InterPro" id="IPR052362">
    <property type="entry name" value="HTH-GbsR_regulator"/>
</dbReference>
<evidence type="ECO:0000313" key="5">
    <source>
        <dbReference type="EMBL" id="CEI82563.1"/>
    </source>
</evidence>
<name>A0A0A1MHJ9_9BACI</name>
<dbReference type="InterPro" id="IPR036388">
    <property type="entry name" value="WH-like_DNA-bd_sf"/>
</dbReference>
<dbReference type="InterPro" id="IPR036390">
    <property type="entry name" value="WH_DNA-bd_sf"/>
</dbReference>
<evidence type="ECO:0000256" key="1">
    <source>
        <dbReference type="ARBA" id="ARBA00023015"/>
    </source>
</evidence>
<organism evidence="5 6">
    <name type="scientific">Oceanobacillus oncorhynchi</name>
    <dbReference type="NCBI Taxonomy" id="545501"/>
    <lineage>
        <taxon>Bacteria</taxon>
        <taxon>Bacillati</taxon>
        <taxon>Bacillota</taxon>
        <taxon>Bacilli</taxon>
        <taxon>Bacillales</taxon>
        <taxon>Bacillaceae</taxon>
        <taxon>Oceanobacillus</taxon>
    </lineage>
</organism>
<comment type="similarity">
    <text evidence="4">Belongs to the GbsR family.</text>
</comment>
<protein>
    <recommendedName>
        <fullName evidence="4">HTH-type transcriptional regulator</fullName>
    </recommendedName>
</protein>
<dbReference type="PIRSF" id="PIRSF006707">
    <property type="entry name" value="MJ1563"/>
    <property type="match status" value="1"/>
</dbReference>
<dbReference type="RefSeq" id="WP_042532482.1">
    <property type="nucleotide sequence ID" value="NZ_CAXOIH010000005.1"/>
</dbReference>
<dbReference type="EMBL" id="CDGG01000001">
    <property type="protein sequence ID" value="CEI82563.1"/>
    <property type="molecule type" value="Genomic_DNA"/>
</dbReference>
<dbReference type="InterPro" id="IPR026282">
    <property type="entry name" value="MJ1563"/>
</dbReference>
<dbReference type="Proteomes" id="UP000040453">
    <property type="component" value="Unassembled WGS sequence"/>
</dbReference>
<evidence type="ECO:0000313" key="6">
    <source>
        <dbReference type="Proteomes" id="UP000040453"/>
    </source>
</evidence>
<keyword evidence="2 4" id="KW-0238">DNA-binding</keyword>
<dbReference type="GO" id="GO:0003677">
    <property type="term" value="F:DNA binding"/>
    <property type="evidence" value="ECO:0007669"/>
    <property type="project" value="UniProtKB-UniRule"/>
</dbReference>
<dbReference type="PANTHER" id="PTHR38465:SF1">
    <property type="entry name" value="HTH-TYPE TRANSCRIPTIONAL REGULATOR MJ1563-RELATED"/>
    <property type="match status" value="1"/>
</dbReference>
<evidence type="ECO:0000256" key="4">
    <source>
        <dbReference type="PIRNR" id="PIRNR006707"/>
    </source>
</evidence>